<organism evidence="1 2">
    <name type="scientific">Dreissena polymorpha</name>
    <name type="common">Zebra mussel</name>
    <name type="synonym">Mytilus polymorpha</name>
    <dbReference type="NCBI Taxonomy" id="45954"/>
    <lineage>
        <taxon>Eukaryota</taxon>
        <taxon>Metazoa</taxon>
        <taxon>Spiralia</taxon>
        <taxon>Lophotrochozoa</taxon>
        <taxon>Mollusca</taxon>
        <taxon>Bivalvia</taxon>
        <taxon>Autobranchia</taxon>
        <taxon>Heteroconchia</taxon>
        <taxon>Euheterodonta</taxon>
        <taxon>Imparidentia</taxon>
        <taxon>Neoheterodontei</taxon>
        <taxon>Myida</taxon>
        <taxon>Dreissenoidea</taxon>
        <taxon>Dreissenidae</taxon>
        <taxon>Dreissena</taxon>
    </lineage>
</organism>
<reference evidence="1" key="2">
    <citation type="submission" date="2020-11" db="EMBL/GenBank/DDBJ databases">
        <authorList>
            <person name="McCartney M.A."/>
            <person name="Auch B."/>
            <person name="Kono T."/>
            <person name="Mallez S."/>
            <person name="Becker A."/>
            <person name="Gohl D.M."/>
            <person name="Silverstein K.A.T."/>
            <person name="Koren S."/>
            <person name="Bechman K.B."/>
            <person name="Herman A."/>
            <person name="Abrahante J.E."/>
            <person name="Garbe J."/>
        </authorList>
    </citation>
    <scope>NUCLEOTIDE SEQUENCE</scope>
    <source>
        <strain evidence="1">Duluth1</strain>
        <tissue evidence="1">Whole animal</tissue>
    </source>
</reference>
<keyword evidence="2" id="KW-1185">Reference proteome</keyword>
<accession>A0A9D4MVU3</accession>
<dbReference type="Proteomes" id="UP000828390">
    <property type="component" value="Unassembled WGS sequence"/>
</dbReference>
<gene>
    <name evidence="1" type="ORF">DPMN_007070</name>
</gene>
<protein>
    <submittedName>
        <fullName evidence="1">Uncharacterized protein</fullName>
    </submittedName>
</protein>
<proteinExistence type="predicted"/>
<comment type="caution">
    <text evidence="1">The sequence shown here is derived from an EMBL/GenBank/DDBJ whole genome shotgun (WGS) entry which is preliminary data.</text>
</comment>
<reference evidence="1" key="1">
    <citation type="journal article" date="2019" name="bioRxiv">
        <title>The Genome of the Zebra Mussel, Dreissena polymorpha: A Resource for Invasive Species Research.</title>
        <authorList>
            <person name="McCartney M.A."/>
            <person name="Auch B."/>
            <person name="Kono T."/>
            <person name="Mallez S."/>
            <person name="Zhang Y."/>
            <person name="Obille A."/>
            <person name="Becker A."/>
            <person name="Abrahante J.E."/>
            <person name="Garbe J."/>
            <person name="Badalamenti J.P."/>
            <person name="Herman A."/>
            <person name="Mangelson H."/>
            <person name="Liachko I."/>
            <person name="Sullivan S."/>
            <person name="Sone E.D."/>
            <person name="Koren S."/>
            <person name="Silverstein K.A.T."/>
            <person name="Beckman K.B."/>
            <person name="Gohl D.M."/>
        </authorList>
    </citation>
    <scope>NUCLEOTIDE SEQUENCE</scope>
    <source>
        <strain evidence="1">Duluth1</strain>
        <tissue evidence="1">Whole animal</tissue>
    </source>
</reference>
<sequence length="86" mass="9728">MSFYSRKYTLHKDASDHEWTAYKSCLVPCMDLVSDIMFFSNLLSSSNNHEHAQTATTDVLLVCDEQSCDFLISVTVVLGVPWHLAI</sequence>
<evidence type="ECO:0000313" key="2">
    <source>
        <dbReference type="Proteomes" id="UP000828390"/>
    </source>
</evidence>
<evidence type="ECO:0000313" key="1">
    <source>
        <dbReference type="EMBL" id="KAH3883120.1"/>
    </source>
</evidence>
<dbReference type="EMBL" id="JAIWYP010000001">
    <property type="protein sequence ID" value="KAH3883120.1"/>
    <property type="molecule type" value="Genomic_DNA"/>
</dbReference>
<name>A0A9D4MVU3_DREPO</name>
<dbReference type="AlphaFoldDB" id="A0A9D4MVU3"/>